<evidence type="ECO:0000256" key="4">
    <source>
        <dbReference type="ARBA" id="ARBA00022723"/>
    </source>
</evidence>
<comment type="cofactor">
    <cofactor evidence="1 8">
        <name>Mg(2+)</name>
        <dbReference type="ChEBI" id="CHEBI:18420"/>
    </cofactor>
</comment>
<dbReference type="Gene3D" id="3.40.50.1000">
    <property type="entry name" value="HAD superfamily/HAD-like"/>
    <property type="match status" value="1"/>
</dbReference>
<dbReference type="Proteomes" id="UP000319852">
    <property type="component" value="Chromosome"/>
</dbReference>
<evidence type="ECO:0000256" key="3">
    <source>
        <dbReference type="ARBA" id="ARBA00011881"/>
    </source>
</evidence>
<evidence type="ECO:0000256" key="2">
    <source>
        <dbReference type="ARBA" id="ARBA00005893"/>
    </source>
</evidence>
<dbReference type="InterPro" id="IPR036412">
    <property type="entry name" value="HAD-like_sf"/>
</dbReference>
<feature type="binding site" evidence="7">
    <location>
        <position position="62"/>
    </location>
    <ligand>
        <name>substrate</name>
    </ligand>
</feature>
<evidence type="ECO:0000313" key="10">
    <source>
        <dbReference type="Proteomes" id="UP000319852"/>
    </source>
</evidence>
<feature type="binding site" evidence="7">
    <location>
        <position position="18"/>
    </location>
    <ligand>
        <name>substrate</name>
    </ligand>
</feature>
<dbReference type="SFLD" id="SFLDG01138">
    <property type="entry name" value="C1.6.2:_Deoxy-d-mannose-octulo"/>
    <property type="match status" value="1"/>
</dbReference>
<feature type="binding site" evidence="7">
    <location>
        <position position="86"/>
    </location>
    <ligand>
        <name>substrate</name>
    </ligand>
</feature>
<dbReference type="AlphaFoldDB" id="A0A517N3N5"/>
<dbReference type="GO" id="GO:0046872">
    <property type="term" value="F:metal ion binding"/>
    <property type="evidence" value="ECO:0007669"/>
    <property type="project" value="UniProtKB-KW"/>
</dbReference>
<dbReference type="SUPFAM" id="SSF56784">
    <property type="entry name" value="HAD-like"/>
    <property type="match status" value="1"/>
</dbReference>
<accession>A0A517N3N5</accession>
<feature type="binding site" evidence="8">
    <location>
        <position position="109"/>
    </location>
    <ligand>
        <name>Mg(2+)</name>
        <dbReference type="ChEBI" id="CHEBI:18420"/>
    </ligand>
</feature>
<dbReference type="NCBIfam" id="TIGR01670">
    <property type="entry name" value="KdsC-phosphatas"/>
    <property type="match status" value="1"/>
</dbReference>
<dbReference type="EC" id="3.1.3.45" evidence="9"/>
<evidence type="ECO:0000313" key="9">
    <source>
        <dbReference type="EMBL" id="QDT01608.1"/>
    </source>
</evidence>
<dbReference type="PANTHER" id="PTHR21485">
    <property type="entry name" value="HAD SUPERFAMILY MEMBERS CMAS AND KDSC"/>
    <property type="match status" value="1"/>
</dbReference>
<dbReference type="GO" id="GO:0008781">
    <property type="term" value="F:N-acylneuraminate cytidylyltransferase activity"/>
    <property type="evidence" value="ECO:0007669"/>
    <property type="project" value="TreeGrafter"/>
</dbReference>
<dbReference type="Pfam" id="PF08282">
    <property type="entry name" value="Hydrolase_3"/>
    <property type="match status" value="1"/>
</dbReference>
<dbReference type="InterPro" id="IPR023214">
    <property type="entry name" value="HAD_sf"/>
</dbReference>
<evidence type="ECO:0000256" key="6">
    <source>
        <dbReference type="ARBA" id="ARBA00022842"/>
    </source>
</evidence>
<dbReference type="KEGG" id="amob:HG15A2_49550"/>
<evidence type="ECO:0000256" key="8">
    <source>
        <dbReference type="PIRSR" id="PIRSR006118-2"/>
    </source>
</evidence>
<dbReference type="RefSeq" id="WP_145063828.1">
    <property type="nucleotide sequence ID" value="NZ_CP036263.1"/>
</dbReference>
<name>A0A517N3N5_9BACT</name>
<evidence type="ECO:0000256" key="5">
    <source>
        <dbReference type="ARBA" id="ARBA00022801"/>
    </source>
</evidence>
<sequence>MNLAKRCHQIKLILTDVDGVLTDGGVVLDNQGVETKRFSIRDGQGIRLWQQAGGRVGIVTGRSSQIVKLRARELDIEILRQGVKDKLPMVEAIAEEQEVTLDQIAYVGDDLPDLAPIQRVGLGVAVGDAAEELRTAAAYTTSVPGGAGALRELIEVILKNTDRWESTIRRYSA</sequence>
<keyword evidence="10" id="KW-1185">Reference proteome</keyword>
<proteinExistence type="inferred from homology"/>
<keyword evidence="6 8" id="KW-0460">Magnesium</keyword>
<dbReference type="EMBL" id="CP036263">
    <property type="protein sequence ID" value="QDT01608.1"/>
    <property type="molecule type" value="Genomic_DNA"/>
</dbReference>
<keyword evidence="4 8" id="KW-0479">Metal-binding</keyword>
<comment type="subunit">
    <text evidence="3">Homotetramer.</text>
</comment>
<dbReference type="SFLD" id="SFLDG01136">
    <property type="entry name" value="C1.6:_Phosphoserine_Phosphatas"/>
    <property type="match status" value="1"/>
</dbReference>
<feature type="binding site" evidence="7">
    <location>
        <position position="70"/>
    </location>
    <ligand>
        <name>substrate</name>
    </ligand>
</feature>
<feature type="binding site" evidence="8">
    <location>
        <position position="16"/>
    </location>
    <ligand>
        <name>Mg(2+)</name>
        <dbReference type="ChEBI" id="CHEBI:18420"/>
    </ligand>
</feature>
<dbReference type="GO" id="GO:0019143">
    <property type="term" value="F:3-deoxy-manno-octulosonate-8-phosphatase activity"/>
    <property type="evidence" value="ECO:0007669"/>
    <property type="project" value="UniProtKB-EC"/>
</dbReference>
<dbReference type="PIRSF" id="PIRSF006118">
    <property type="entry name" value="KDO8-P_Ptase"/>
    <property type="match status" value="1"/>
</dbReference>
<dbReference type="OrthoDB" id="9805604at2"/>
<dbReference type="FunFam" id="3.40.50.1000:FF:000029">
    <property type="entry name" value="3-deoxy-D-manno-octulosonate 8-phosphate phosphatase KdsC"/>
    <property type="match status" value="1"/>
</dbReference>
<protein>
    <submittedName>
        <fullName evidence="9">3-deoxy-D-manno-octulosonate 8-phosphate phosphatase KdsC</fullName>
        <ecNumber evidence="9">3.1.3.45</ecNumber>
    </submittedName>
</protein>
<reference evidence="9 10" key="1">
    <citation type="submission" date="2019-02" db="EMBL/GenBank/DDBJ databases">
        <title>Deep-cultivation of Planctomycetes and their phenomic and genomic characterization uncovers novel biology.</title>
        <authorList>
            <person name="Wiegand S."/>
            <person name="Jogler M."/>
            <person name="Boedeker C."/>
            <person name="Pinto D."/>
            <person name="Vollmers J."/>
            <person name="Rivas-Marin E."/>
            <person name="Kohn T."/>
            <person name="Peeters S.H."/>
            <person name="Heuer A."/>
            <person name="Rast P."/>
            <person name="Oberbeckmann S."/>
            <person name="Bunk B."/>
            <person name="Jeske O."/>
            <person name="Meyerdierks A."/>
            <person name="Storesund J.E."/>
            <person name="Kallscheuer N."/>
            <person name="Luecker S."/>
            <person name="Lage O.M."/>
            <person name="Pohl T."/>
            <person name="Merkel B.J."/>
            <person name="Hornburger P."/>
            <person name="Mueller R.-W."/>
            <person name="Bruemmer F."/>
            <person name="Labrenz M."/>
            <person name="Spormann A.M."/>
            <person name="Op den Camp H."/>
            <person name="Overmann J."/>
            <person name="Amann R."/>
            <person name="Jetten M.S.M."/>
            <person name="Mascher T."/>
            <person name="Medema M.H."/>
            <person name="Devos D.P."/>
            <person name="Kaster A.-K."/>
            <person name="Ovreas L."/>
            <person name="Rohde M."/>
            <person name="Galperin M.Y."/>
            <person name="Jogler C."/>
        </authorList>
    </citation>
    <scope>NUCLEOTIDE SEQUENCE [LARGE SCALE GENOMIC DNA]</scope>
    <source>
        <strain evidence="9 10">HG15A2</strain>
    </source>
</reference>
<gene>
    <name evidence="9" type="primary">kdsC</name>
    <name evidence="9" type="ORF">HG15A2_49550</name>
</gene>
<organism evidence="9 10">
    <name type="scientific">Adhaeretor mobilis</name>
    <dbReference type="NCBI Taxonomy" id="1930276"/>
    <lineage>
        <taxon>Bacteria</taxon>
        <taxon>Pseudomonadati</taxon>
        <taxon>Planctomycetota</taxon>
        <taxon>Planctomycetia</taxon>
        <taxon>Pirellulales</taxon>
        <taxon>Lacipirellulaceae</taxon>
        <taxon>Adhaeretor</taxon>
    </lineage>
</organism>
<keyword evidence="5 9" id="KW-0378">Hydrolase</keyword>
<dbReference type="SFLD" id="SFLDS00003">
    <property type="entry name" value="Haloacid_Dehalogenase"/>
    <property type="match status" value="1"/>
</dbReference>
<dbReference type="InterPro" id="IPR050793">
    <property type="entry name" value="CMP-NeuNAc_synthase"/>
</dbReference>
<dbReference type="InterPro" id="IPR010023">
    <property type="entry name" value="KdsC_fam"/>
</dbReference>
<evidence type="ECO:0000256" key="1">
    <source>
        <dbReference type="ARBA" id="ARBA00001946"/>
    </source>
</evidence>
<evidence type="ECO:0000256" key="7">
    <source>
        <dbReference type="PIRSR" id="PIRSR006118-1"/>
    </source>
</evidence>
<feature type="binding site" evidence="7">
    <location>
        <position position="47"/>
    </location>
    <ligand>
        <name>substrate</name>
    </ligand>
</feature>
<dbReference type="CDD" id="cd01630">
    <property type="entry name" value="HAD_KDO-like"/>
    <property type="match status" value="1"/>
</dbReference>
<dbReference type="PANTHER" id="PTHR21485:SF3">
    <property type="entry name" value="N-ACYLNEURAMINATE CYTIDYLYLTRANSFERASE"/>
    <property type="match status" value="1"/>
</dbReference>
<comment type="similarity">
    <text evidence="2">Belongs to the KdsC family.</text>
</comment>